<organism evidence="5 6">
    <name type="scientific">Microcaecilia unicolor</name>
    <dbReference type="NCBI Taxonomy" id="1415580"/>
    <lineage>
        <taxon>Eukaryota</taxon>
        <taxon>Metazoa</taxon>
        <taxon>Chordata</taxon>
        <taxon>Craniata</taxon>
        <taxon>Vertebrata</taxon>
        <taxon>Euteleostomi</taxon>
        <taxon>Amphibia</taxon>
        <taxon>Gymnophiona</taxon>
        <taxon>Siphonopidae</taxon>
        <taxon>Microcaecilia</taxon>
    </lineage>
</organism>
<dbReference type="PRINTS" id="PR00310">
    <property type="entry name" value="ANTIPRLFBTG1"/>
</dbReference>
<feature type="domain" description="Anti-proliferative protein" evidence="3">
    <location>
        <begin position="59"/>
        <end position="79"/>
    </location>
</feature>
<dbReference type="Gene3D" id="3.90.640.90">
    <property type="entry name" value="Anti-proliferative protein, N-terminal domain"/>
    <property type="match status" value="1"/>
</dbReference>
<reference evidence="6" key="1">
    <citation type="submission" date="2025-08" db="UniProtKB">
        <authorList>
            <consortium name="RefSeq"/>
        </authorList>
    </citation>
    <scope>IDENTIFICATION</scope>
</reference>
<dbReference type="InParanoid" id="A0A6P7YX48"/>
<dbReference type="AlphaFoldDB" id="A0A6P7YX48"/>
<dbReference type="InterPro" id="IPR033332">
    <property type="entry name" value="BTG"/>
</dbReference>
<feature type="compositionally biased region" description="Basic and acidic residues" evidence="2">
    <location>
        <begin position="138"/>
        <end position="158"/>
    </location>
</feature>
<evidence type="ECO:0000313" key="5">
    <source>
        <dbReference type="Proteomes" id="UP000515156"/>
    </source>
</evidence>
<gene>
    <name evidence="6" type="primary">LOC115476025</name>
</gene>
<dbReference type="PANTHER" id="PTHR22978:SF45">
    <property type="entry name" value="B-CELL TRANSLOCATION GENE 5"/>
    <property type="match status" value="1"/>
</dbReference>
<proteinExistence type="inferred from homology"/>
<dbReference type="SMART" id="SM00099">
    <property type="entry name" value="btg1"/>
    <property type="match status" value="1"/>
</dbReference>
<dbReference type="GO" id="GO:0005737">
    <property type="term" value="C:cytoplasm"/>
    <property type="evidence" value="ECO:0007669"/>
    <property type="project" value="TreeGrafter"/>
</dbReference>
<dbReference type="RefSeq" id="XP_030067994.1">
    <property type="nucleotide sequence ID" value="XM_030212134.1"/>
</dbReference>
<evidence type="ECO:0000256" key="1">
    <source>
        <dbReference type="ARBA" id="ARBA00007989"/>
    </source>
</evidence>
<evidence type="ECO:0000256" key="2">
    <source>
        <dbReference type="SAM" id="MobiDB-lite"/>
    </source>
</evidence>
<evidence type="ECO:0000259" key="3">
    <source>
        <dbReference type="PROSITE" id="PS00960"/>
    </source>
</evidence>
<feature type="region of interest" description="Disordered" evidence="2">
    <location>
        <begin position="138"/>
        <end position="187"/>
    </location>
</feature>
<dbReference type="GeneID" id="115476025"/>
<dbReference type="PANTHER" id="PTHR22978">
    <property type="entry name" value="B-CELL TRANSLOCATION GENE"/>
    <property type="match status" value="1"/>
</dbReference>
<dbReference type="OrthoDB" id="19928at2759"/>
<name>A0A6P7YX48_9AMPH</name>
<evidence type="ECO:0000259" key="4">
    <source>
        <dbReference type="PROSITE" id="PS01203"/>
    </source>
</evidence>
<dbReference type="FunFam" id="3.90.640.90:FF:000002">
    <property type="entry name" value="BTG anti-proliferation factor 4"/>
    <property type="match status" value="1"/>
</dbReference>
<dbReference type="PROSITE" id="PS00960">
    <property type="entry name" value="BTG_1"/>
    <property type="match status" value="1"/>
</dbReference>
<dbReference type="GO" id="GO:0005634">
    <property type="term" value="C:nucleus"/>
    <property type="evidence" value="ECO:0007669"/>
    <property type="project" value="TreeGrafter"/>
</dbReference>
<dbReference type="Pfam" id="PF07742">
    <property type="entry name" value="BTG"/>
    <property type="match status" value="1"/>
</dbReference>
<comment type="similarity">
    <text evidence="1">Belongs to the BTG family.</text>
</comment>
<dbReference type="KEGG" id="muo:115476025"/>
<dbReference type="SUPFAM" id="SSF160696">
    <property type="entry name" value="BTG domain-like"/>
    <property type="match status" value="1"/>
</dbReference>
<accession>A0A6P7YX48</accession>
<evidence type="ECO:0000313" key="6">
    <source>
        <dbReference type="RefSeq" id="XP_030067994.1"/>
    </source>
</evidence>
<dbReference type="InterPro" id="IPR002087">
    <property type="entry name" value="Anti_prolifrtn"/>
</dbReference>
<keyword evidence="5" id="KW-1185">Reference proteome</keyword>
<protein>
    <submittedName>
        <fullName evidence="6">Protein BTG3-like</fullName>
    </submittedName>
</protein>
<feature type="domain" description="Anti-proliferative protein" evidence="4">
    <location>
        <begin position="105"/>
        <end position="124"/>
    </location>
</feature>
<dbReference type="Proteomes" id="UP000515156">
    <property type="component" value="Chromosome 8"/>
</dbReference>
<dbReference type="InterPro" id="IPR036054">
    <property type="entry name" value="BTG-like_sf"/>
</dbReference>
<sequence length="254" mass="29350">MQTTGFDPAEGPQVPTEMKEELCAGIDYLMKMVNRHQNLDRSKVEAFGEKLMEILSRKYTGHWYPESPVKGQAYRCIRINRKQQVDDCLLQACESSGLQYSELALPKEMSLWIDPKEVSCRLGENSCHFQVRFPEVKDKDIEKRSPSEQETSDYHSEGSDSQADSSDDDESTRKKKEKQVQLETSAKGSTKQRLEYFYHPAQANPVFLPFSRRGVSLIPTYQPVTLYYIYPKLQKFCPQPLPHARRQKQKTVKS</sequence>
<dbReference type="PROSITE" id="PS01203">
    <property type="entry name" value="BTG_2"/>
    <property type="match status" value="1"/>
</dbReference>